<comment type="subcellular location">
    <subcellularLocation>
        <location evidence="1">Cell membrane</location>
        <topology evidence="1">Peripheral membrane protein</topology>
    </subcellularLocation>
</comment>
<evidence type="ECO:0000313" key="15">
    <source>
        <dbReference type="EMBL" id="POG54018.1"/>
    </source>
</evidence>
<evidence type="ECO:0000256" key="6">
    <source>
        <dbReference type="ARBA" id="ARBA00022967"/>
    </source>
</evidence>
<keyword evidence="4" id="KW-0547">Nucleotide-binding</keyword>
<dbReference type="AlphaFoldDB" id="A0A2P4NLM7"/>
<dbReference type="SUPFAM" id="SSF52540">
    <property type="entry name" value="P-loop containing nucleoside triphosphate hydrolases"/>
    <property type="match status" value="2"/>
</dbReference>
<protein>
    <recommendedName>
        <fullName evidence="11">Nickel import system ATP-binding protein NikD</fullName>
        <ecNumber evidence="10">7.2.2.11</ecNumber>
    </recommendedName>
</protein>
<dbReference type="InterPro" id="IPR003439">
    <property type="entry name" value="ABC_transporter-like_ATP-bd"/>
</dbReference>
<reference evidence="15" key="1">
    <citation type="submission" date="2017-08" db="EMBL/GenBank/DDBJ databases">
        <title>Haloferax marisrubri sp. nov., isolated from the Discovery deep brine-seawater interface in the Red Sea.</title>
        <authorList>
            <person name="Zhang G."/>
            <person name="Stingl U."/>
        </authorList>
    </citation>
    <scope>NUCLEOTIDE SEQUENCE [LARGE SCALE GENOMIC DNA]</scope>
    <source>
        <strain evidence="15">SB3</strain>
    </source>
</reference>
<dbReference type="InterPro" id="IPR050388">
    <property type="entry name" value="ABC_Ni/Peptide_Import"/>
</dbReference>
<evidence type="ECO:0000256" key="2">
    <source>
        <dbReference type="ARBA" id="ARBA00022448"/>
    </source>
</evidence>
<comment type="subunit">
    <text evidence="9">The complex is composed of two ATP-binding proteins (NikD and NikE), two transmembrane proteins (NikB and NikC) and a solute-binding protein (NikA).</text>
</comment>
<evidence type="ECO:0000256" key="7">
    <source>
        <dbReference type="ARBA" id="ARBA00023065"/>
    </source>
</evidence>
<dbReference type="OrthoDB" id="18209at2157"/>
<dbReference type="NCBIfam" id="NF008453">
    <property type="entry name" value="PRK11308.1"/>
    <property type="match status" value="2"/>
</dbReference>
<keyword evidence="8" id="KW-0472">Membrane</keyword>
<dbReference type="SMART" id="SM00382">
    <property type="entry name" value="AAA"/>
    <property type="match status" value="2"/>
</dbReference>
<dbReference type="InterPro" id="IPR017871">
    <property type="entry name" value="ABC_transporter-like_CS"/>
</dbReference>
<evidence type="ECO:0000256" key="8">
    <source>
        <dbReference type="ARBA" id="ARBA00023136"/>
    </source>
</evidence>
<keyword evidence="2" id="KW-0813">Transport</keyword>
<dbReference type="PANTHER" id="PTHR43297:SF13">
    <property type="entry name" value="NICKEL ABC TRANSPORTER, ATP-BINDING PROTEIN"/>
    <property type="match status" value="1"/>
</dbReference>
<feature type="region of interest" description="Disordered" evidence="13">
    <location>
        <begin position="646"/>
        <end position="705"/>
    </location>
</feature>
<evidence type="ECO:0000256" key="12">
    <source>
        <dbReference type="ARBA" id="ARBA00048610"/>
    </source>
</evidence>
<feature type="region of interest" description="Disordered" evidence="13">
    <location>
        <begin position="602"/>
        <end position="627"/>
    </location>
</feature>
<keyword evidence="7" id="KW-0406">Ion transport</keyword>
<name>A0A2P4NLM7_9EURY</name>
<dbReference type="FunFam" id="3.40.50.300:FF:000016">
    <property type="entry name" value="Oligopeptide ABC transporter ATP-binding component"/>
    <property type="match status" value="2"/>
</dbReference>
<dbReference type="RefSeq" id="WP_058567656.1">
    <property type="nucleotide sequence ID" value="NZ_LOPW02000018.1"/>
</dbReference>
<proteinExistence type="predicted"/>
<comment type="caution">
    <text evidence="15">The sequence shown here is derived from an EMBL/GenBank/DDBJ whole genome shotgun (WGS) entry which is preliminary data.</text>
</comment>
<feature type="domain" description="ABC transporter" evidence="14">
    <location>
        <begin position="349"/>
        <end position="604"/>
    </location>
</feature>
<evidence type="ECO:0000256" key="11">
    <source>
        <dbReference type="ARBA" id="ARBA00044143"/>
    </source>
</evidence>
<dbReference type="PROSITE" id="PS50893">
    <property type="entry name" value="ABC_TRANSPORTER_2"/>
    <property type="match status" value="2"/>
</dbReference>
<gene>
    <name evidence="15" type="ORF">AUR65_015125</name>
</gene>
<dbReference type="InterPro" id="IPR013563">
    <property type="entry name" value="Oligopep_ABC_C"/>
</dbReference>
<dbReference type="EC" id="7.2.2.11" evidence="10"/>
<evidence type="ECO:0000259" key="14">
    <source>
        <dbReference type="PROSITE" id="PS50893"/>
    </source>
</evidence>
<dbReference type="NCBIfam" id="TIGR01727">
    <property type="entry name" value="oligo_HPY"/>
    <property type="match status" value="2"/>
</dbReference>
<dbReference type="Pfam" id="PF00005">
    <property type="entry name" value="ABC_tran"/>
    <property type="match status" value="2"/>
</dbReference>
<dbReference type="PROSITE" id="PS00211">
    <property type="entry name" value="ABC_TRANSPORTER_1"/>
    <property type="match status" value="2"/>
</dbReference>
<dbReference type="InterPro" id="IPR027417">
    <property type="entry name" value="P-loop_NTPase"/>
</dbReference>
<dbReference type="GO" id="GO:0005524">
    <property type="term" value="F:ATP binding"/>
    <property type="evidence" value="ECO:0007669"/>
    <property type="project" value="UniProtKB-KW"/>
</dbReference>
<dbReference type="InterPro" id="IPR003593">
    <property type="entry name" value="AAA+_ATPase"/>
</dbReference>
<sequence>MSLLDITDLTVTYSTDSGTVHAVNDVSFSIDEGVNYGLAGESGSGKSTLAEAVLGLLPGNGSVESGSIEFNGRDLTGLSERERRDVLWEDIAYIPQSAMDSLDPVMSTGAQIRQAIQTHRNVTDDKARARVRELFEIVGLDPDRIDDYPHEFSGGMRQRVTIAMALALEPDLIIADEPTTGLDVIVQDKIIDKILEIQDRMDSSLLLITHEIGVIAETCDELSILYGGKAMEQGSVDNVLVNPTNPYTMGLKNSFPEIEEGDQDPVSIPGSPPNLSEEPSACVFKDRCPFATEECEASHPDLVDLPNRNHRSACHHVTKAAQMRRDATDPETWGIPDSHDESDRGEVLLETDGLEKYYEQSQPLLDKLRGNDPNYVRAVDGVSLRVRRSEILGIAGESGCGKSTLGETIALLKQPTGGEFVFDGEPYEHYADGNMREFRRKVQIIFQDPFDSLNPRQTVRQLVGEPLTIHDYRTEERERAIVETLEKVGLTPAKKFLDQYPHQLSGGQRQRVAVAKALVLDPDFLICDEPASMLDVSLKVNLLNLLRELADTEDIGIVYISHDLASLVQVSDRLAIMYLGRVIEEGDVESIAAEPKHPYTTSLLAAAPEKDPTVDRDRVLLDGEPPDPVSLPSGCVFAPRCPKAEDACRESEPGLDTVRDGDHRAACYFPDGETPDADGLADDRSDSTYGDPEFSPPASGDSASD</sequence>
<evidence type="ECO:0000256" key="5">
    <source>
        <dbReference type="ARBA" id="ARBA00022840"/>
    </source>
</evidence>
<evidence type="ECO:0000256" key="9">
    <source>
        <dbReference type="ARBA" id="ARBA00038669"/>
    </source>
</evidence>
<feature type="domain" description="ABC transporter" evidence="14">
    <location>
        <begin position="4"/>
        <end position="252"/>
    </location>
</feature>
<evidence type="ECO:0000256" key="13">
    <source>
        <dbReference type="SAM" id="MobiDB-lite"/>
    </source>
</evidence>
<dbReference type="PANTHER" id="PTHR43297">
    <property type="entry name" value="OLIGOPEPTIDE TRANSPORT ATP-BINDING PROTEIN APPD"/>
    <property type="match status" value="1"/>
</dbReference>
<dbReference type="Pfam" id="PF08352">
    <property type="entry name" value="oligo_HPY"/>
    <property type="match status" value="2"/>
</dbReference>
<feature type="compositionally biased region" description="Basic and acidic residues" evidence="13">
    <location>
        <begin position="646"/>
        <end position="665"/>
    </location>
</feature>
<evidence type="ECO:0000256" key="4">
    <source>
        <dbReference type="ARBA" id="ARBA00022741"/>
    </source>
</evidence>
<organism evidence="15 16">
    <name type="scientific">Haloferax marisrubri</name>
    <dbReference type="NCBI Taxonomy" id="1544719"/>
    <lineage>
        <taxon>Archaea</taxon>
        <taxon>Methanobacteriati</taxon>
        <taxon>Methanobacteriota</taxon>
        <taxon>Stenosarchaea group</taxon>
        <taxon>Halobacteria</taxon>
        <taxon>Halobacteriales</taxon>
        <taxon>Haloferacaceae</taxon>
        <taxon>Haloferax</taxon>
    </lineage>
</organism>
<evidence type="ECO:0000256" key="1">
    <source>
        <dbReference type="ARBA" id="ARBA00004202"/>
    </source>
</evidence>
<dbReference type="Proteomes" id="UP000053621">
    <property type="component" value="Unassembled WGS sequence"/>
</dbReference>
<dbReference type="EMBL" id="LOPW02000018">
    <property type="protein sequence ID" value="POG54018.1"/>
    <property type="molecule type" value="Genomic_DNA"/>
</dbReference>
<keyword evidence="6" id="KW-1278">Translocase</keyword>
<accession>A0A2P4NLM7</accession>
<comment type="catalytic activity">
    <reaction evidence="12">
        <text>Ni(2+)(out) + ATP + H2O = Ni(2+)(in) + ADP + phosphate + H(+)</text>
        <dbReference type="Rhea" id="RHEA:15557"/>
        <dbReference type="ChEBI" id="CHEBI:15377"/>
        <dbReference type="ChEBI" id="CHEBI:15378"/>
        <dbReference type="ChEBI" id="CHEBI:30616"/>
        <dbReference type="ChEBI" id="CHEBI:43474"/>
        <dbReference type="ChEBI" id="CHEBI:49786"/>
        <dbReference type="ChEBI" id="CHEBI:456216"/>
        <dbReference type="EC" id="7.2.2.11"/>
    </reaction>
    <physiologicalReaction direction="left-to-right" evidence="12">
        <dbReference type="Rhea" id="RHEA:15558"/>
    </physiologicalReaction>
</comment>
<dbReference type="GO" id="GO:0015833">
    <property type="term" value="P:peptide transport"/>
    <property type="evidence" value="ECO:0007669"/>
    <property type="project" value="InterPro"/>
</dbReference>
<evidence type="ECO:0000313" key="16">
    <source>
        <dbReference type="Proteomes" id="UP000053621"/>
    </source>
</evidence>
<dbReference type="GO" id="GO:0015413">
    <property type="term" value="F:ABC-type nickel transporter activity"/>
    <property type="evidence" value="ECO:0007669"/>
    <property type="project" value="UniProtKB-EC"/>
</dbReference>
<dbReference type="CDD" id="cd03257">
    <property type="entry name" value="ABC_NikE_OppD_transporters"/>
    <property type="match status" value="2"/>
</dbReference>
<keyword evidence="5 15" id="KW-0067">ATP-binding</keyword>
<evidence type="ECO:0000256" key="3">
    <source>
        <dbReference type="ARBA" id="ARBA00022475"/>
    </source>
</evidence>
<dbReference type="Gene3D" id="3.40.50.300">
    <property type="entry name" value="P-loop containing nucleotide triphosphate hydrolases"/>
    <property type="match status" value="2"/>
</dbReference>
<dbReference type="GO" id="GO:0005886">
    <property type="term" value="C:plasma membrane"/>
    <property type="evidence" value="ECO:0007669"/>
    <property type="project" value="UniProtKB-SubCell"/>
</dbReference>
<keyword evidence="16" id="KW-1185">Reference proteome</keyword>
<evidence type="ECO:0000256" key="10">
    <source>
        <dbReference type="ARBA" id="ARBA00039098"/>
    </source>
</evidence>
<dbReference type="GO" id="GO:0016887">
    <property type="term" value="F:ATP hydrolysis activity"/>
    <property type="evidence" value="ECO:0007669"/>
    <property type="project" value="InterPro"/>
</dbReference>
<keyword evidence="3" id="KW-1003">Cell membrane</keyword>
<feature type="compositionally biased region" description="Basic and acidic residues" evidence="13">
    <location>
        <begin position="608"/>
        <end position="621"/>
    </location>
</feature>